<evidence type="ECO:0000313" key="5">
    <source>
        <dbReference type="Proteomes" id="UP000185598"/>
    </source>
</evidence>
<dbReference type="EMBL" id="MKIN01000027">
    <property type="protein sequence ID" value="OLP47566.1"/>
    <property type="molecule type" value="Genomic_DNA"/>
</dbReference>
<dbReference type="Proteomes" id="UP000185598">
    <property type="component" value="Unassembled WGS sequence"/>
</dbReference>
<name>A0A1Q8ZZ64_9HYPH</name>
<feature type="region of interest" description="Disordered" evidence="1">
    <location>
        <begin position="157"/>
        <end position="177"/>
    </location>
</feature>
<evidence type="ECO:0000313" key="6">
    <source>
        <dbReference type="Proteomes" id="UP000544107"/>
    </source>
</evidence>
<proteinExistence type="predicted"/>
<dbReference type="Proteomes" id="UP000544107">
    <property type="component" value="Unassembled WGS sequence"/>
</dbReference>
<feature type="chain" id="PRO_5044564209" evidence="2">
    <location>
        <begin position="24"/>
        <end position="177"/>
    </location>
</feature>
<keyword evidence="2" id="KW-0732">Signal</keyword>
<protein>
    <submittedName>
        <fullName evidence="4">Uncharacterized protein</fullName>
    </submittedName>
</protein>
<gene>
    <name evidence="4" type="ORF">BJF91_03950</name>
    <name evidence="3" type="ORF">GGQ71_001747</name>
</gene>
<dbReference type="OrthoDB" id="7916166at2"/>
<keyword evidence="5" id="KW-1185">Reference proteome</keyword>
<evidence type="ECO:0000313" key="3">
    <source>
        <dbReference type="EMBL" id="MBB4007484.1"/>
    </source>
</evidence>
<accession>A0A1Q8ZZ64</accession>
<evidence type="ECO:0000313" key="4">
    <source>
        <dbReference type="EMBL" id="OLP47566.1"/>
    </source>
</evidence>
<dbReference type="STRING" id="887144.BJF91_03950"/>
<evidence type="ECO:0000256" key="1">
    <source>
        <dbReference type="SAM" id="MobiDB-lite"/>
    </source>
</evidence>
<feature type="signal peptide" evidence="2">
    <location>
        <begin position="1"/>
        <end position="23"/>
    </location>
</feature>
<comment type="caution">
    <text evidence="4">The sequence shown here is derived from an EMBL/GenBank/DDBJ whole genome shotgun (WGS) entry which is preliminary data.</text>
</comment>
<sequence>MTRYRPGLTLLALLAALAIPAGCQRSEKNEPLKVSGKVFIFNYRLASATYVLTLARNGPLPDESFAETRYEDPRGGPPLVTRTKIFPFWEKIALESPPVHCVVKNRPYVISIRIVDAKDRSIQTIETSLTSTLDQTILPARPLVVGPIYTPNPDVFKADGSQDFSPETDCPAPAAKT</sequence>
<dbReference type="EMBL" id="JACIED010000002">
    <property type="protein sequence ID" value="MBB4007484.1"/>
    <property type="molecule type" value="Genomic_DNA"/>
</dbReference>
<dbReference type="AlphaFoldDB" id="A0A1Q8ZZ64"/>
<evidence type="ECO:0000256" key="2">
    <source>
        <dbReference type="SAM" id="SignalP"/>
    </source>
</evidence>
<reference evidence="4 5" key="1">
    <citation type="submission" date="2016-09" db="EMBL/GenBank/DDBJ databases">
        <title>Rhizobium oryziradicis sp. nov., isolated from the root of rice.</title>
        <authorList>
            <person name="Zhao J."/>
            <person name="Zhang X."/>
        </authorList>
    </citation>
    <scope>NUCLEOTIDE SEQUENCE [LARGE SCALE GENOMIC DNA]</scope>
    <source>
        <strain evidence="4 5">14971</strain>
    </source>
</reference>
<organism evidence="4 5">
    <name type="scientific">Allorhizobium taibaishanense</name>
    <dbReference type="NCBI Taxonomy" id="887144"/>
    <lineage>
        <taxon>Bacteria</taxon>
        <taxon>Pseudomonadati</taxon>
        <taxon>Pseudomonadota</taxon>
        <taxon>Alphaproteobacteria</taxon>
        <taxon>Hyphomicrobiales</taxon>
        <taxon>Rhizobiaceae</taxon>
        <taxon>Rhizobium/Agrobacterium group</taxon>
        <taxon>Allorhizobium</taxon>
    </lineage>
</organism>
<dbReference type="RefSeq" id="WP_075616744.1">
    <property type="nucleotide sequence ID" value="NZ_JACIED010000002.1"/>
</dbReference>
<reference evidence="3 6" key="2">
    <citation type="submission" date="2020-08" db="EMBL/GenBank/DDBJ databases">
        <title>Genomic Encyclopedia of Type Strains, Phase IV (KMG-IV): sequencing the most valuable type-strain genomes for metagenomic binning, comparative biology and taxonomic classification.</title>
        <authorList>
            <person name="Goeker M."/>
        </authorList>
    </citation>
    <scope>NUCLEOTIDE SEQUENCE [LARGE SCALE GENOMIC DNA]</scope>
    <source>
        <strain evidence="3 6">DSM 100021</strain>
    </source>
</reference>